<sequence length="149" mass="16925">MTIEESIPMRLRRAYLTMHRVAQAHFARFDVTADQFVLLSLLAEEDGITQSELANRMVSDANTVTAMLKLLEQREYIRRVRCKIDGRARRVHLTAAGRRLATKLIRSSEKLRLSIENAVTPAERKTFDASLDLIVDVVTAKDNEEKKAG</sequence>
<evidence type="ECO:0000313" key="6">
    <source>
        <dbReference type="Proteomes" id="UP001500840"/>
    </source>
</evidence>
<dbReference type="InterPro" id="IPR036390">
    <property type="entry name" value="WH_DNA-bd_sf"/>
</dbReference>
<evidence type="ECO:0000256" key="1">
    <source>
        <dbReference type="ARBA" id="ARBA00023015"/>
    </source>
</evidence>
<dbReference type="Proteomes" id="UP001500840">
    <property type="component" value="Unassembled WGS sequence"/>
</dbReference>
<gene>
    <name evidence="5" type="ORF">GCM10023156_48760</name>
</gene>
<dbReference type="PANTHER" id="PTHR42756:SF1">
    <property type="entry name" value="TRANSCRIPTIONAL REPRESSOR OF EMRAB OPERON"/>
    <property type="match status" value="1"/>
</dbReference>
<dbReference type="Gene3D" id="1.10.10.10">
    <property type="entry name" value="Winged helix-like DNA-binding domain superfamily/Winged helix DNA-binding domain"/>
    <property type="match status" value="1"/>
</dbReference>
<keyword evidence="2" id="KW-0238">DNA-binding</keyword>
<dbReference type="RefSeq" id="WP_345326311.1">
    <property type="nucleotide sequence ID" value="NZ_BAABGA010000065.1"/>
</dbReference>
<evidence type="ECO:0000313" key="5">
    <source>
        <dbReference type="EMBL" id="GAA4463534.1"/>
    </source>
</evidence>
<evidence type="ECO:0000256" key="3">
    <source>
        <dbReference type="ARBA" id="ARBA00023163"/>
    </source>
</evidence>
<dbReference type="PRINTS" id="PR00598">
    <property type="entry name" value="HTHMARR"/>
</dbReference>
<dbReference type="SMART" id="SM00347">
    <property type="entry name" value="HTH_MARR"/>
    <property type="match status" value="1"/>
</dbReference>
<dbReference type="SUPFAM" id="SSF46785">
    <property type="entry name" value="Winged helix' DNA-binding domain"/>
    <property type="match status" value="1"/>
</dbReference>
<feature type="domain" description="HTH marR-type" evidence="4">
    <location>
        <begin position="4"/>
        <end position="136"/>
    </location>
</feature>
<evidence type="ECO:0000259" key="4">
    <source>
        <dbReference type="PROSITE" id="PS50995"/>
    </source>
</evidence>
<organism evidence="5 6">
    <name type="scientific">Novipirellula rosea</name>
    <dbReference type="NCBI Taxonomy" id="1031540"/>
    <lineage>
        <taxon>Bacteria</taxon>
        <taxon>Pseudomonadati</taxon>
        <taxon>Planctomycetota</taxon>
        <taxon>Planctomycetia</taxon>
        <taxon>Pirellulales</taxon>
        <taxon>Pirellulaceae</taxon>
        <taxon>Novipirellula</taxon>
    </lineage>
</organism>
<dbReference type="InterPro" id="IPR000835">
    <property type="entry name" value="HTH_MarR-typ"/>
</dbReference>
<accession>A0ABP8NC99</accession>
<proteinExistence type="predicted"/>
<dbReference type="PROSITE" id="PS50995">
    <property type="entry name" value="HTH_MARR_2"/>
    <property type="match status" value="1"/>
</dbReference>
<name>A0ABP8NC99_9BACT</name>
<dbReference type="PANTHER" id="PTHR42756">
    <property type="entry name" value="TRANSCRIPTIONAL REGULATOR, MARR"/>
    <property type="match status" value="1"/>
</dbReference>
<evidence type="ECO:0000256" key="2">
    <source>
        <dbReference type="ARBA" id="ARBA00023125"/>
    </source>
</evidence>
<dbReference type="EMBL" id="BAABGA010000065">
    <property type="protein sequence ID" value="GAA4463534.1"/>
    <property type="molecule type" value="Genomic_DNA"/>
</dbReference>
<comment type="caution">
    <text evidence="5">The sequence shown here is derived from an EMBL/GenBank/DDBJ whole genome shotgun (WGS) entry which is preliminary data.</text>
</comment>
<keyword evidence="6" id="KW-1185">Reference proteome</keyword>
<protein>
    <submittedName>
        <fullName evidence="5">MarR family winged helix-turn-helix transcriptional regulator</fullName>
    </submittedName>
</protein>
<reference evidence="6" key="1">
    <citation type="journal article" date="2019" name="Int. J. Syst. Evol. Microbiol.">
        <title>The Global Catalogue of Microorganisms (GCM) 10K type strain sequencing project: providing services to taxonomists for standard genome sequencing and annotation.</title>
        <authorList>
            <consortium name="The Broad Institute Genomics Platform"/>
            <consortium name="The Broad Institute Genome Sequencing Center for Infectious Disease"/>
            <person name="Wu L."/>
            <person name="Ma J."/>
        </authorList>
    </citation>
    <scope>NUCLEOTIDE SEQUENCE [LARGE SCALE GENOMIC DNA]</scope>
    <source>
        <strain evidence="6">JCM 17759</strain>
    </source>
</reference>
<keyword evidence="3" id="KW-0804">Transcription</keyword>
<keyword evidence="1" id="KW-0805">Transcription regulation</keyword>
<dbReference type="Pfam" id="PF01047">
    <property type="entry name" value="MarR"/>
    <property type="match status" value="1"/>
</dbReference>
<dbReference type="InterPro" id="IPR036388">
    <property type="entry name" value="WH-like_DNA-bd_sf"/>
</dbReference>